<dbReference type="Proteomes" id="UP000572907">
    <property type="component" value="Unassembled WGS sequence"/>
</dbReference>
<feature type="transmembrane region" description="Helical" evidence="6">
    <location>
        <begin position="95"/>
        <end position="115"/>
    </location>
</feature>
<comment type="caution">
    <text evidence="7">The sequence shown here is derived from an EMBL/GenBank/DDBJ whole genome shotgun (WGS) entry which is preliminary data.</text>
</comment>
<keyword evidence="5 6" id="KW-0472">Membrane</keyword>
<evidence type="ECO:0000313" key="8">
    <source>
        <dbReference type="Proteomes" id="UP000572907"/>
    </source>
</evidence>
<keyword evidence="8" id="KW-1185">Reference proteome</keyword>
<evidence type="ECO:0000256" key="4">
    <source>
        <dbReference type="ARBA" id="ARBA00022989"/>
    </source>
</evidence>
<keyword evidence="4 6" id="KW-1133">Transmembrane helix</keyword>
<dbReference type="GO" id="GO:0016020">
    <property type="term" value="C:membrane"/>
    <property type="evidence" value="ECO:0007669"/>
    <property type="project" value="UniProtKB-SubCell"/>
</dbReference>
<evidence type="ECO:0000313" key="7">
    <source>
        <dbReference type="EMBL" id="MBB3079078.1"/>
    </source>
</evidence>
<evidence type="ECO:0000256" key="6">
    <source>
        <dbReference type="SAM" id="Phobius"/>
    </source>
</evidence>
<keyword evidence="3 6" id="KW-0812">Transmembrane</keyword>
<dbReference type="PANTHER" id="PTHR45649">
    <property type="entry name" value="AMINO-ACID PERMEASE BAT1"/>
    <property type="match status" value="1"/>
</dbReference>
<organism evidence="7 8">
    <name type="scientific">Streptomyces violarus</name>
    <dbReference type="NCBI Taxonomy" id="67380"/>
    <lineage>
        <taxon>Bacteria</taxon>
        <taxon>Bacillati</taxon>
        <taxon>Actinomycetota</taxon>
        <taxon>Actinomycetes</taxon>
        <taxon>Kitasatosporales</taxon>
        <taxon>Streptomycetaceae</taxon>
        <taxon>Streptomyces</taxon>
    </lineage>
</organism>
<evidence type="ECO:0000256" key="2">
    <source>
        <dbReference type="ARBA" id="ARBA00022448"/>
    </source>
</evidence>
<reference evidence="7 8" key="1">
    <citation type="submission" date="2020-08" db="EMBL/GenBank/DDBJ databases">
        <title>Genomic Encyclopedia of Type Strains, Phase III (KMG-III): the genomes of soil and plant-associated and newly described type strains.</title>
        <authorList>
            <person name="Whitman W."/>
        </authorList>
    </citation>
    <scope>NUCLEOTIDE SEQUENCE [LARGE SCALE GENOMIC DNA]</scope>
    <source>
        <strain evidence="7 8">CECT 3237</strain>
    </source>
</reference>
<proteinExistence type="predicted"/>
<dbReference type="AlphaFoldDB" id="A0A7W4ZV21"/>
<dbReference type="RefSeq" id="WP_229845369.1">
    <property type="nucleotide sequence ID" value="NZ_BMUP01000002.1"/>
</dbReference>
<protein>
    <submittedName>
        <fullName evidence="7">Uncharacterized protein</fullName>
    </submittedName>
</protein>
<keyword evidence="2" id="KW-0813">Transport</keyword>
<sequence length="140" mass="15274">MATDTTTMLIFGCILLLHGLLNMCGVVRLVTVLNSIPVWWQPTGVAIIVGSADHEPGPWSLGRWRRMIGCIAVAYGVIITVIWCLPQSAPITPESFNYAGVTLAIALVPAWLTWITRGRRDYQLTTHASTAQQGGLEEDV</sequence>
<gene>
    <name evidence="7" type="ORF">FHS41_005609</name>
</gene>
<dbReference type="GO" id="GO:0022857">
    <property type="term" value="F:transmembrane transporter activity"/>
    <property type="evidence" value="ECO:0007669"/>
    <property type="project" value="UniProtKB-ARBA"/>
</dbReference>
<comment type="subcellular location">
    <subcellularLocation>
        <location evidence="1">Membrane</location>
        <topology evidence="1">Multi-pass membrane protein</topology>
    </subcellularLocation>
</comment>
<name>A0A7W4ZV21_9ACTN</name>
<evidence type="ECO:0000256" key="5">
    <source>
        <dbReference type="ARBA" id="ARBA00023136"/>
    </source>
</evidence>
<dbReference type="EMBL" id="JACHXE010000005">
    <property type="protein sequence ID" value="MBB3079078.1"/>
    <property type="molecule type" value="Genomic_DNA"/>
</dbReference>
<dbReference type="PANTHER" id="PTHR45649:SF26">
    <property type="entry name" value="OS04G0435100 PROTEIN"/>
    <property type="match status" value="1"/>
</dbReference>
<feature type="transmembrane region" description="Helical" evidence="6">
    <location>
        <begin position="68"/>
        <end position="89"/>
    </location>
</feature>
<feature type="transmembrane region" description="Helical" evidence="6">
    <location>
        <begin position="6"/>
        <end position="30"/>
    </location>
</feature>
<evidence type="ECO:0000256" key="1">
    <source>
        <dbReference type="ARBA" id="ARBA00004141"/>
    </source>
</evidence>
<evidence type="ECO:0000256" key="3">
    <source>
        <dbReference type="ARBA" id="ARBA00022692"/>
    </source>
</evidence>
<accession>A0A7W4ZV21</accession>